<dbReference type="PANTHER" id="PTHR11911">
    <property type="entry name" value="INOSINE-5-MONOPHOSPHATE DEHYDROGENASE RELATED"/>
    <property type="match status" value="1"/>
</dbReference>
<dbReference type="Gene3D" id="3.20.20.70">
    <property type="entry name" value="Aldolase class I"/>
    <property type="match status" value="1"/>
</dbReference>
<dbReference type="InterPro" id="IPR013785">
    <property type="entry name" value="Aldolase_TIM"/>
</dbReference>
<evidence type="ECO:0000313" key="6">
    <source>
        <dbReference type="Proteomes" id="UP000019753"/>
    </source>
</evidence>
<comment type="caution">
    <text evidence="5">The sequence shown here is derived from an EMBL/GenBank/DDBJ whole genome shotgun (WGS) entry which is preliminary data.</text>
</comment>
<dbReference type="OrthoDB" id="9805398at2"/>
<dbReference type="InterPro" id="IPR001093">
    <property type="entry name" value="IMP_DH_GMPRt"/>
</dbReference>
<accession>A0A021VU69</accession>
<dbReference type="SMART" id="SM01240">
    <property type="entry name" value="IMPDH"/>
    <property type="match status" value="1"/>
</dbReference>
<dbReference type="EC" id="1.1.1.205" evidence="5"/>
<evidence type="ECO:0000256" key="1">
    <source>
        <dbReference type="ARBA" id="ARBA00005502"/>
    </source>
</evidence>
<dbReference type="GO" id="GO:0003938">
    <property type="term" value="F:IMP dehydrogenase activity"/>
    <property type="evidence" value="ECO:0007669"/>
    <property type="project" value="UniProtKB-EC"/>
</dbReference>
<evidence type="ECO:0000313" key="5">
    <source>
        <dbReference type="EMBL" id="EYR64701.1"/>
    </source>
</evidence>
<organism evidence="5 6">
    <name type="scientific">Actinotalea ferrariae CF5-4</name>
    <dbReference type="NCBI Taxonomy" id="948458"/>
    <lineage>
        <taxon>Bacteria</taxon>
        <taxon>Bacillati</taxon>
        <taxon>Actinomycetota</taxon>
        <taxon>Actinomycetes</taxon>
        <taxon>Micrococcales</taxon>
        <taxon>Cellulomonadaceae</taxon>
        <taxon>Actinotalea</taxon>
    </lineage>
</organism>
<dbReference type="PANTHER" id="PTHR11911:SF85">
    <property type="entry name" value="INOSINE-5'-MONOPHOSPHATE DEHYDROGENASE"/>
    <property type="match status" value="1"/>
</dbReference>
<dbReference type="AlphaFoldDB" id="A0A021VU69"/>
<reference evidence="5 6" key="1">
    <citation type="submission" date="2014-01" db="EMBL/GenBank/DDBJ databases">
        <title>Actinotalea ferrariae CF5-4.</title>
        <authorList>
            <person name="Chen F."/>
            <person name="Li Y."/>
            <person name="Wang G."/>
        </authorList>
    </citation>
    <scope>NUCLEOTIDE SEQUENCE [LARGE SCALE GENOMIC DNA]</scope>
    <source>
        <strain evidence="5 6">CF5-4</strain>
    </source>
</reference>
<gene>
    <name evidence="5" type="ORF">N866_06580</name>
</gene>
<evidence type="ECO:0000256" key="2">
    <source>
        <dbReference type="ARBA" id="ARBA00023002"/>
    </source>
</evidence>
<feature type="domain" description="IMP dehydrogenase/GMP reductase" evidence="4">
    <location>
        <begin position="16"/>
        <end position="299"/>
    </location>
</feature>
<keyword evidence="3" id="KW-0520">NAD</keyword>
<proteinExistence type="inferred from homology"/>
<dbReference type="InterPro" id="IPR005992">
    <property type="entry name" value="IMP_DH-rel2"/>
</dbReference>
<comment type="similarity">
    <text evidence="1">Belongs to the IMPDH/GMPR family.</text>
</comment>
<dbReference type="FunFam" id="3.20.20.70:FF:000060">
    <property type="entry name" value="IMP dehydrogenase subunit"/>
    <property type="match status" value="1"/>
</dbReference>
<dbReference type="Pfam" id="PF00478">
    <property type="entry name" value="IMPDH"/>
    <property type="match status" value="1"/>
</dbReference>
<dbReference type="GO" id="GO:0006183">
    <property type="term" value="P:GTP biosynthetic process"/>
    <property type="evidence" value="ECO:0007669"/>
    <property type="project" value="TreeGrafter"/>
</dbReference>
<dbReference type="NCBIfam" id="TIGR01304">
    <property type="entry name" value="IMP_DH_rel_2"/>
    <property type="match status" value="1"/>
</dbReference>
<dbReference type="Proteomes" id="UP000019753">
    <property type="component" value="Unassembled WGS sequence"/>
</dbReference>
<dbReference type="SUPFAM" id="SSF51412">
    <property type="entry name" value="Inosine monophosphate dehydrogenase (IMPDH)"/>
    <property type="match status" value="1"/>
</dbReference>
<keyword evidence="6" id="KW-1185">Reference proteome</keyword>
<evidence type="ECO:0000256" key="3">
    <source>
        <dbReference type="ARBA" id="ARBA00023027"/>
    </source>
</evidence>
<dbReference type="InterPro" id="IPR005990">
    <property type="entry name" value="IMP_DH"/>
</dbReference>
<sequence>MSNEIEIGRGKRGRRAFSFDDVAVVPSRRTRDPEEVSTSWQIDAYHFDLPIVAAPMDSVTSPRTAVAFGRLGGLAVLDLEGLWTRYEDPEPLLDEIADLEPDLATARMQEIYAEPIRPELITARLKEVRDAGVTVAGALSPQRTQQFWRTVVDAGVDLFVIRGTTVSAEHVSGVAEPLNLKRFIYELDVPVIVGGASTYTAALHLMRTGAAGVLVGFGGGAAHTTRTTLGIHAPMASAVADVAAARRDYLDESGGRYVHVIADGGVGTSGDLVKAIACGADAAMLGAALARAAEAPGQGWHWGPEAHHRQLPRGERVEVGTAGTLEEILFGPGRQADGTLNLVGALRRAMATTGYSDLKEFQRVEVVVSPYQPR</sequence>
<keyword evidence="2 5" id="KW-0560">Oxidoreductase</keyword>
<dbReference type="CDD" id="cd00381">
    <property type="entry name" value="IMPDH"/>
    <property type="match status" value="1"/>
</dbReference>
<name>A0A021VU69_9CELL</name>
<dbReference type="EMBL" id="AXCW01000021">
    <property type="protein sequence ID" value="EYR64701.1"/>
    <property type="molecule type" value="Genomic_DNA"/>
</dbReference>
<evidence type="ECO:0000259" key="4">
    <source>
        <dbReference type="Pfam" id="PF00478"/>
    </source>
</evidence>
<dbReference type="RefSeq" id="WP_034222605.1">
    <property type="nucleotide sequence ID" value="NZ_AXCW01000021.1"/>
</dbReference>
<protein>
    <submittedName>
        <fullName evidence="5">Inosine-5-monophosphate dehydrogenase</fullName>
        <ecNumber evidence="5">1.1.1.205</ecNumber>
    </submittedName>
</protein>